<evidence type="ECO:0000256" key="1">
    <source>
        <dbReference type="ARBA" id="ARBA00022670"/>
    </source>
</evidence>
<evidence type="ECO:0000259" key="5">
    <source>
        <dbReference type="PROSITE" id="PS51829"/>
    </source>
</evidence>
<evidence type="ECO:0000313" key="7">
    <source>
        <dbReference type="Proteomes" id="UP001198901"/>
    </source>
</evidence>
<dbReference type="PROSITE" id="PS51234">
    <property type="entry name" value="TSP3"/>
    <property type="match status" value="2"/>
</dbReference>
<dbReference type="SUPFAM" id="SSF49785">
    <property type="entry name" value="Galactose-binding domain-like"/>
    <property type="match status" value="1"/>
</dbReference>
<dbReference type="Pfam" id="PF02412">
    <property type="entry name" value="TSP_3"/>
    <property type="match status" value="3"/>
</dbReference>
<dbReference type="Gene3D" id="4.10.1080.10">
    <property type="entry name" value="TSP type-3 repeat"/>
    <property type="match status" value="1"/>
</dbReference>
<feature type="domain" description="P/Homo B" evidence="5">
    <location>
        <begin position="1"/>
        <end position="150"/>
    </location>
</feature>
<proteinExistence type="predicted"/>
<evidence type="ECO:0000313" key="6">
    <source>
        <dbReference type="EMBL" id="MCA0131067.1"/>
    </source>
</evidence>
<dbReference type="InterPro" id="IPR002884">
    <property type="entry name" value="P_dom"/>
</dbReference>
<organism evidence="6 7">
    <name type="scientific">Winogradskyella alexanderae</name>
    <dbReference type="NCBI Taxonomy" id="2877123"/>
    <lineage>
        <taxon>Bacteria</taxon>
        <taxon>Pseudomonadati</taxon>
        <taxon>Bacteroidota</taxon>
        <taxon>Flavobacteriia</taxon>
        <taxon>Flavobacteriales</taxon>
        <taxon>Flavobacteriaceae</taxon>
        <taxon>Winogradskyella</taxon>
    </lineage>
</organism>
<protein>
    <submittedName>
        <fullName evidence="6">Thrombospondin type 3 repeat-containing protein</fullName>
    </submittedName>
</protein>
<dbReference type="Pfam" id="PF01483">
    <property type="entry name" value="P_proprotein"/>
    <property type="match status" value="1"/>
</dbReference>
<dbReference type="PANTHER" id="PTHR10199">
    <property type="entry name" value="THROMBOSPONDIN"/>
    <property type="match status" value="1"/>
</dbReference>
<dbReference type="Proteomes" id="UP001198901">
    <property type="component" value="Unassembled WGS sequence"/>
</dbReference>
<keyword evidence="7" id="KW-1185">Reference proteome</keyword>
<dbReference type="SUPFAM" id="SSF103647">
    <property type="entry name" value="TSP type-3 repeat"/>
    <property type="match status" value="1"/>
</dbReference>
<sequence length="346" mass="37100">MECDIQTSSETPVTIADSGEDATYTVSVDIQEVLIISDVNVTITIPHTWVSDLDVFITSPTGVTVELSTGNGAIFAQDYIDTTFDQDASIPITGASAPFTGTFIPEGDLNDFNGDFSAGTWTLTVTDTFGALDGGTIEEFTLEVCGTRDPNDIDGDTIQNDDDNCPETANTDQADLDNDGIGDVCDEDIDGDGVLNAVDNCPTTPNPDQADNDMDGLGDICDDDDDNDGVLDIDDNCQFDVNPDQKDVNGNGIGDVCDGLIVNDVLTPNGDGINDTWIIINADRFPNASVKVFNRWGREVFSTRGYNNDWNGTYSGDTLPTGSYYYQVDQNGDGTVVLTGWIYLTL</sequence>
<evidence type="ECO:0000256" key="4">
    <source>
        <dbReference type="ARBA" id="ARBA00022837"/>
    </source>
</evidence>
<keyword evidence="2" id="KW-0732">Signal</keyword>
<name>A0ABS7XM41_9FLAO</name>
<evidence type="ECO:0000256" key="2">
    <source>
        <dbReference type="ARBA" id="ARBA00022729"/>
    </source>
</evidence>
<dbReference type="PANTHER" id="PTHR10199:SF100">
    <property type="entry name" value="THROMBOSPONDIN, ISOFORM A"/>
    <property type="match status" value="1"/>
</dbReference>
<reference evidence="7" key="1">
    <citation type="submission" date="2023-07" db="EMBL/GenBank/DDBJ databases">
        <authorList>
            <person name="Yue Y."/>
        </authorList>
    </citation>
    <scope>NUCLEOTIDE SEQUENCE [LARGE SCALE GENOMIC DNA]</scope>
    <source>
        <strain evidence="7">D23</strain>
    </source>
</reference>
<dbReference type="Gene3D" id="2.60.120.260">
    <property type="entry name" value="Galactose-binding domain-like"/>
    <property type="match status" value="1"/>
</dbReference>
<accession>A0ABS7XM41</accession>
<dbReference type="InterPro" id="IPR008979">
    <property type="entry name" value="Galactose-bd-like_sf"/>
</dbReference>
<comment type="caution">
    <text evidence="6">The sequence shown here is derived from an EMBL/GenBank/DDBJ whole genome shotgun (WGS) entry which is preliminary data.</text>
</comment>
<keyword evidence="4" id="KW-0106">Calcium</keyword>
<dbReference type="InterPro" id="IPR017897">
    <property type="entry name" value="Thrombospondin_3_rpt"/>
</dbReference>
<keyword evidence="3" id="KW-0378">Hydrolase</keyword>
<dbReference type="RefSeq" id="WP_224525872.1">
    <property type="nucleotide sequence ID" value="NZ_JAIUJR010000001.1"/>
</dbReference>
<gene>
    <name evidence="6" type="ORF">LBU54_00610</name>
</gene>
<dbReference type="InterPro" id="IPR028974">
    <property type="entry name" value="TSP_type-3_rpt"/>
</dbReference>
<dbReference type="EMBL" id="JAIUJR010000001">
    <property type="protein sequence ID" value="MCA0131067.1"/>
    <property type="molecule type" value="Genomic_DNA"/>
</dbReference>
<keyword evidence="1" id="KW-0645">Protease</keyword>
<evidence type="ECO:0000256" key="3">
    <source>
        <dbReference type="ARBA" id="ARBA00022801"/>
    </source>
</evidence>
<dbReference type="InterPro" id="IPR003367">
    <property type="entry name" value="Thrombospondin_3-like_rpt"/>
</dbReference>
<dbReference type="InterPro" id="IPR026341">
    <property type="entry name" value="T9SS_type_B"/>
</dbReference>
<dbReference type="NCBIfam" id="TIGR04131">
    <property type="entry name" value="Bac_Flav_CTERM"/>
    <property type="match status" value="1"/>
</dbReference>
<dbReference type="PROSITE" id="PS51829">
    <property type="entry name" value="P_HOMO_B"/>
    <property type="match status" value="1"/>
</dbReference>
<dbReference type="Pfam" id="PF13585">
    <property type="entry name" value="CHU_C"/>
    <property type="match status" value="1"/>
</dbReference>